<dbReference type="PANTHER" id="PTHR30329:SF21">
    <property type="entry name" value="LIPOPROTEIN YIAD-RELATED"/>
    <property type="match status" value="1"/>
</dbReference>
<dbReference type="InterPro" id="IPR006665">
    <property type="entry name" value="OmpA-like"/>
</dbReference>
<sequence>MTKPNVWLSVSDLMTGLMVIFLFVAIAYISRVQKNQSVLTDYVETKNELRNKLVKEFEGDTLKWQMTIGKDLTMKFKEPTVLFATGSSELTPRFKEILDEFLPRYFNILLNDSLRSNIQEIRIEGHTDDVPMPSYDADPYIANAKLSQERALSVLKYFRFMPQFKQYSDKQKQLLEYWFTANGLSYGKALDADGNFIISSGKPIDRAYSRRVEFRIVTSGDEILENFVKENAK</sequence>
<dbReference type="Proteomes" id="UP000284689">
    <property type="component" value="Unassembled WGS sequence"/>
</dbReference>
<feature type="transmembrane region" description="Helical" evidence="2">
    <location>
        <begin position="6"/>
        <end position="29"/>
    </location>
</feature>
<gene>
    <name evidence="4" type="ORF">DW794_07075</name>
</gene>
<organism evidence="4 5">
    <name type="scientific">Bacteroides caccae</name>
    <dbReference type="NCBI Taxonomy" id="47678"/>
    <lineage>
        <taxon>Bacteria</taxon>
        <taxon>Pseudomonadati</taxon>
        <taxon>Bacteroidota</taxon>
        <taxon>Bacteroidia</taxon>
        <taxon>Bacteroidales</taxon>
        <taxon>Bacteroidaceae</taxon>
        <taxon>Bacteroides</taxon>
    </lineage>
</organism>
<dbReference type="Gene3D" id="3.30.1330.60">
    <property type="entry name" value="OmpA-like domain"/>
    <property type="match status" value="1"/>
</dbReference>
<dbReference type="PROSITE" id="PS51123">
    <property type="entry name" value="OMPA_2"/>
    <property type="match status" value="1"/>
</dbReference>
<dbReference type="GO" id="GO:0016020">
    <property type="term" value="C:membrane"/>
    <property type="evidence" value="ECO:0007669"/>
    <property type="project" value="UniProtKB-UniRule"/>
</dbReference>
<evidence type="ECO:0000313" key="4">
    <source>
        <dbReference type="EMBL" id="RHD50230.1"/>
    </source>
</evidence>
<proteinExistence type="predicted"/>
<protein>
    <submittedName>
        <fullName evidence="4">OmpA family protein</fullName>
    </submittedName>
</protein>
<dbReference type="EMBL" id="QSJD01000008">
    <property type="protein sequence ID" value="RHD50230.1"/>
    <property type="molecule type" value="Genomic_DNA"/>
</dbReference>
<keyword evidence="2" id="KW-1133">Transmembrane helix</keyword>
<evidence type="ECO:0000259" key="3">
    <source>
        <dbReference type="PROSITE" id="PS51123"/>
    </source>
</evidence>
<dbReference type="SUPFAM" id="SSF103088">
    <property type="entry name" value="OmpA-like"/>
    <property type="match status" value="1"/>
</dbReference>
<evidence type="ECO:0000256" key="2">
    <source>
        <dbReference type="SAM" id="Phobius"/>
    </source>
</evidence>
<dbReference type="InterPro" id="IPR050330">
    <property type="entry name" value="Bact_OuterMem_StrucFunc"/>
</dbReference>
<feature type="domain" description="OmpA-like" evidence="3">
    <location>
        <begin position="70"/>
        <end position="220"/>
    </location>
</feature>
<evidence type="ECO:0000256" key="1">
    <source>
        <dbReference type="PROSITE-ProRule" id="PRU00473"/>
    </source>
</evidence>
<dbReference type="RefSeq" id="WP_122264391.1">
    <property type="nucleotide sequence ID" value="NZ_QSJD01000008.1"/>
</dbReference>
<keyword evidence="1 2" id="KW-0472">Membrane</keyword>
<reference evidence="4 5" key="1">
    <citation type="submission" date="2018-08" db="EMBL/GenBank/DDBJ databases">
        <title>A genome reference for cultivated species of the human gut microbiota.</title>
        <authorList>
            <person name="Zou Y."/>
            <person name="Xue W."/>
            <person name="Luo G."/>
        </authorList>
    </citation>
    <scope>NUCLEOTIDE SEQUENCE [LARGE SCALE GENOMIC DNA]</scope>
    <source>
        <strain evidence="4 5">AM31-16AC</strain>
    </source>
</reference>
<dbReference type="InterPro" id="IPR036737">
    <property type="entry name" value="OmpA-like_sf"/>
</dbReference>
<dbReference type="AlphaFoldDB" id="A0A414FMB6"/>
<name>A0A414FMB6_9BACE</name>
<comment type="caution">
    <text evidence="4">The sequence shown here is derived from an EMBL/GenBank/DDBJ whole genome shotgun (WGS) entry which is preliminary data.</text>
</comment>
<evidence type="ECO:0000313" key="5">
    <source>
        <dbReference type="Proteomes" id="UP000284689"/>
    </source>
</evidence>
<dbReference type="CDD" id="cd07185">
    <property type="entry name" value="OmpA_C-like"/>
    <property type="match status" value="1"/>
</dbReference>
<keyword evidence="2" id="KW-0812">Transmembrane</keyword>
<accession>A0A414FMB6</accession>
<dbReference type="PANTHER" id="PTHR30329">
    <property type="entry name" value="STATOR ELEMENT OF FLAGELLAR MOTOR COMPLEX"/>
    <property type="match status" value="1"/>
</dbReference>
<dbReference type="Pfam" id="PF00691">
    <property type="entry name" value="OmpA"/>
    <property type="match status" value="1"/>
</dbReference>